<dbReference type="GO" id="GO:0016616">
    <property type="term" value="F:oxidoreductase activity, acting on the CH-OH group of donors, NAD or NADP as acceptor"/>
    <property type="evidence" value="ECO:0007669"/>
    <property type="project" value="InterPro"/>
</dbReference>
<keyword evidence="2" id="KW-0479">Metal-binding</keyword>
<keyword evidence="4" id="KW-0560">Oxidoreductase</keyword>
<dbReference type="Proteomes" id="UP000323506">
    <property type="component" value="Chromosome A11"/>
</dbReference>
<accession>A0A5D2EN20</accession>
<comment type="similarity">
    <text evidence="1">Belongs to the zinc-containing alcohol dehydrogenase family.</text>
</comment>
<reference evidence="5 6" key="1">
    <citation type="submission" date="2019-06" db="EMBL/GenBank/DDBJ databases">
        <title>WGS assembly of Gossypium darwinii.</title>
        <authorList>
            <person name="Chen Z.J."/>
            <person name="Sreedasyam A."/>
            <person name="Ando A."/>
            <person name="Song Q."/>
            <person name="De L."/>
            <person name="Hulse-Kemp A."/>
            <person name="Ding M."/>
            <person name="Ye W."/>
            <person name="Kirkbride R."/>
            <person name="Jenkins J."/>
            <person name="Plott C."/>
            <person name="Lovell J."/>
            <person name="Lin Y.-M."/>
            <person name="Vaughn R."/>
            <person name="Liu B."/>
            <person name="Li W."/>
            <person name="Simpson S."/>
            <person name="Scheffler B."/>
            <person name="Saski C."/>
            <person name="Grover C."/>
            <person name="Hu G."/>
            <person name="Conover J."/>
            <person name="Carlson J."/>
            <person name="Shu S."/>
            <person name="Boston L."/>
            <person name="Williams M."/>
            <person name="Peterson D."/>
            <person name="Mcgee K."/>
            <person name="Jones D."/>
            <person name="Wendel J."/>
            <person name="Stelly D."/>
            <person name="Grimwood J."/>
            <person name="Schmutz J."/>
        </authorList>
    </citation>
    <scope>NUCLEOTIDE SEQUENCE [LARGE SCALE GENOMIC DNA]</scope>
    <source>
        <strain evidence="5">1808015.09</strain>
    </source>
</reference>
<evidence type="ECO:0000313" key="6">
    <source>
        <dbReference type="Proteomes" id="UP000323506"/>
    </source>
</evidence>
<evidence type="ECO:0000256" key="4">
    <source>
        <dbReference type="ARBA" id="ARBA00023002"/>
    </source>
</evidence>
<protein>
    <submittedName>
        <fullName evidence="5">Uncharacterized protein</fullName>
    </submittedName>
</protein>
<dbReference type="AlphaFoldDB" id="A0A5D2EN20"/>
<proteinExistence type="inferred from homology"/>
<dbReference type="InterPro" id="IPR047109">
    <property type="entry name" value="CAD-like"/>
</dbReference>
<organism evidence="5 6">
    <name type="scientific">Gossypium darwinii</name>
    <name type="common">Darwin's cotton</name>
    <name type="synonym">Gossypium barbadense var. darwinii</name>
    <dbReference type="NCBI Taxonomy" id="34276"/>
    <lineage>
        <taxon>Eukaryota</taxon>
        <taxon>Viridiplantae</taxon>
        <taxon>Streptophyta</taxon>
        <taxon>Embryophyta</taxon>
        <taxon>Tracheophyta</taxon>
        <taxon>Spermatophyta</taxon>
        <taxon>Magnoliopsida</taxon>
        <taxon>eudicotyledons</taxon>
        <taxon>Gunneridae</taxon>
        <taxon>Pentapetalae</taxon>
        <taxon>rosids</taxon>
        <taxon>malvids</taxon>
        <taxon>Malvales</taxon>
        <taxon>Malvaceae</taxon>
        <taxon>Malvoideae</taxon>
        <taxon>Gossypium</taxon>
    </lineage>
</organism>
<evidence type="ECO:0000256" key="1">
    <source>
        <dbReference type="ARBA" id="ARBA00008072"/>
    </source>
</evidence>
<gene>
    <name evidence="5" type="ORF">ES288_A11G237200v1</name>
</gene>
<keyword evidence="6" id="KW-1185">Reference proteome</keyword>
<keyword evidence="3" id="KW-0862">Zinc</keyword>
<dbReference type="PANTHER" id="PTHR42683">
    <property type="entry name" value="ALDEHYDE REDUCTASE"/>
    <property type="match status" value="1"/>
</dbReference>
<evidence type="ECO:0000313" key="5">
    <source>
        <dbReference type="EMBL" id="TYG95056.1"/>
    </source>
</evidence>
<evidence type="ECO:0000256" key="3">
    <source>
        <dbReference type="ARBA" id="ARBA00022833"/>
    </source>
</evidence>
<sequence>MLLLLSTSPSKKTGALEHLGADSFLVSRDQDELQAAMGTFDGIIDSLCYSSNYATAWSSKIQWETYYGWCTLRATRVTCLFVDYRKEDDVWKWYRRNEGDIRNN</sequence>
<dbReference type="EMBL" id="CM017698">
    <property type="protein sequence ID" value="TYG95056.1"/>
    <property type="molecule type" value="Genomic_DNA"/>
</dbReference>
<evidence type="ECO:0000256" key="2">
    <source>
        <dbReference type="ARBA" id="ARBA00022723"/>
    </source>
</evidence>
<dbReference type="Gene3D" id="3.40.50.720">
    <property type="entry name" value="NAD(P)-binding Rossmann-like Domain"/>
    <property type="match status" value="1"/>
</dbReference>
<dbReference type="GO" id="GO:0046872">
    <property type="term" value="F:metal ion binding"/>
    <property type="evidence" value="ECO:0007669"/>
    <property type="project" value="UniProtKB-KW"/>
</dbReference>
<name>A0A5D2EN20_GOSDA</name>